<dbReference type="EMBL" id="CP116805">
    <property type="protein sequence ID" value="WCL54451.1"/>
    <property type="molecule type" value="Genomic_DNA"/>
</dbReference>
<dbReference type="InterPro" id="IPR046947">
    <property type="entry name" value="LytR-like"/>
</dbReference>
<dbReference type="PANTHER" id="PTHR37299:SF1">
    <property type="entry name" value="STAGE 0 SPORULATION PROTEIN A HOMOLOG"/>
    <property type="match status" value="1"/>
</dbReference>
<protein>
    <submittedName>
        <fullName evidence="3">LytTR family DNA-binding domain-containing protein</fullName>
    </submittedName>
</protein>
<name>A0AAF0BMF7_9PROT</name>
<feature type="transmembrane region" description="Helical" evidence="1">
    <location>
        <begin position="59"/>
        <end position="80"/>
    </location>
</feature>
<dbReference type="PROSITE" id="PS50930">
    <property type="entry name" value="HTH_LYTTR"/>
    <property type="match status" value="1"/>
</dbReference>
<proteinExistence type="predicted"/>
<dbReference type="KEGG" id="gso:PH603_01595"/>
<evidence type="ECO:0000313" key="4">
    <source>
        <dbReference type="Proteomes" id="UP001217500"/>
    </source>
</evidence>
<feature type="transmembrane region" description="Helical" evidence="1">
    <location>
        <begin position="20"/>
        <end position="39"/>
    </location>
</feature>
<feature type="domain" description="HTH LytTR-type" evidence="2">
    <location>
        <begin position="171"/>
        <end position="275"/>
    </location>
</feature>
<dbReference type="AlphaFoldDB" id="A0AAF0BMF7"/>
<reference evidence="3" key="1">
    <citation type="submission" date="2023-01" db="EMBL/GenBank/DDBJ databases">
        <title>The genome sequence of Kordiimonadaceae bacterium 6D33.</title>
        <authorList>
            <person name="Liu Y."/>
        </authorList>
    </citation>
    <scope>NUCLEOTIDE SEQUENCE</scope>
    <source>
        <strain evidence="3">6D33</strain>
    </source>
</reference>
<dbReference type="InterPro" id="IPR012379">
    <property type="entry name" value="LytTR_MHYE"/>
</dbReference>
<dbReference type="Pfam" id="PF04397">
    <property type="entry name" value="LytTR"/>
    <property type="match status" value="1"/>
</dbReference>
<keyword evidence="4" id="KW-1185">Reference proteome</keyword>
<dbReference type="InterPro" id="IPR007492">
    <property type="entry name" value="LytTR_DNA-bd_dom"/>
</dbReference>
<dbReference type="PIRSF" id="PIRSF031767">
    <property type="entry name" value="MHYE_LytTR"/>
    <property type="match status" value="1"/>
</dbReference>
<evidence type="ECO:0000256" key="1">
    <source>
        <dbReference type="SAM" id="Phobius"/>
    </source>
</evidence>
<keyword evidence="1" id="KW-1133">Transmembrane helix</keyword>
<keyword evidence="3" id="KW-0238">DNA-binding</keyword>
<organism evidence="3 4">
    <name type="scientific">Gimibacter soli</name>
    <dbReference type="NCBI Taxonomy" id="3024400"/>
    <lineage>
        <taxon>Bacteria</taxon>
        <taxon>Pseudomonadati</taxon>
        <taxon>Pseudomonadota</taxon>
        <taxon>Alphaproteobacteria</taxon>
        <taxon>Kordiimonadales</taxon>
        <taxon>Temperatibacteraceae</taxon>
        <taxon>Gimibacter</taxon>
    </lineage>
</organism>
<evidence type="ECO:0000259" key="2">
    <source>
        <dbReference type="PROSITE" id="PS50930"/>
    </source>
</evidence>
<keyword evidence="1" id="KW-0812">Transmembrane</keyword>
<dbReference type="Proteomes" id="UP001217500">
    <property type="component" value="Chromosome"/>
</dbReference>
<dbReference type="PANTHER" id="PTHR37299">
    <property type="entry name" value="TRANSCRIPTIONAL REGULATOR-RELATED"/>
    <property type="match status" value="1"/>
</dbReference>
<sequence>MMKHLAKGYLDHFRRHKGFVLAVIAITGVFLVVNANTMVSDYESIGQPIDWRKPVLYEFTSALAILIMLPGIIATGERWPPRRTSWWRHLPVYLASTIAFSAGHITLMVLMRMAAFPLLFEGSYDFFYRGLGALPYEFWKDARTFVLLFGGFILFGDALKAAAQRSGGLPIELKSGATRILLDPADFLFAKGAANYAEITSGSGESLARITLSELQEKLAAEGVPAVRIHRSYIVNRAAIRTIDPIAGGDMKLTLKDGRTLRASRRYRAELETSQ</sequence>
<keyword evidence="1" id="KW-0472">Membrane</keyword>
<accession>A0AAF0BMF7</accession>
<gene>
    <name evidence="3" type="ORF">PH603_01595</name>
</gene>
<dbReference type="SMART" id="SM00850">
    <property type="entry name" value="LytTR"/>
    <property type="match status" value="1"/>
</dbReference>
<feature type="transmembrane region" description="Helical" evidence="1">
    <location>
        <begin position="92"/>
        <end position="120"/>
    </location>
</feature>
<dbReference type="GO" id="GO:0000156">
    <property type="term" value="F:phosphorelay response regulator activity"/>
    <property type="evidence" value="ECO:0007669"/>
    <property type="project" value="InterPro"/>
</dbReference>
<evidence type="ECO:0000313" key="3">
    <source>
        <dbReference type="EMBL" id="WCL54451.1"/>
    </source>
</evidence>
<dbReference type="Gene3D" id="2.40.50.1020">
    <property type="entry name" value="LytTr DNA-binding domain"/>
    <property type="match status" value="1"/>
</dbReference>
<dbReference type="RefSeq" id="WP_289504170.1">
    <property type="nucleotide sequence ID" value="NZ_CP116805.1"/>
</dbReference>
<dbReference type="GO" id="GO:0003677">
    <property type="term" value="F:DNA binding"/>
    <property type="evidence" value="ECO:0007669"/>
    <property type="project" value="UniProtKB-KW"/>
</dbReference>